<proteinExistence type="predicted"/>
<keyword evidence="2" id="KW-1185">Reference proteome</keyword>
<sequence length="312" mass="36586">MTCVQCGREVSFKYRVNEDGAIFCGDDCYEACGDDAHTDRHHPYIDVYEYVRREYIHWMEDWEDRLILADKYIDEVNQMISDIDALISEHMDFYLSDGDDGVFHAEIRKYLHKLNQLEKTIIQWRPERDVYYQVAVIFRRQSPVQLRDMHETGVRHLKEEIRTRTGRAEHVLIEWLDLSFAVPEFWLLQDNTIELTYETRAEAEEVRDHFQALFADDMAEIMVDDVFSCDSGCGLFLPDTMAECASEGWHYESICAQTDYPGIFAQDELASLVAKDVDDVPFLIDVWFVGKIKRSCIMHDMDYPAWVALAEL</sequence>
<protein>
    <submittedName>
        <fullName evidence="1">Uncharacterized protein</fullName>
    </submittedName>
</protein>
<accession>A0ABW2UT42</accession>
<gene>
    <name evidence="1" type="ORF">ACFQU8_07510</name>
</gene>
<comment type="caution">
    <text evidence="1">The sequence shown here is derived from an EMBL/GenBank/DDBJ whole genome shotgun (WGS) entry which is preliminary data.</text>
</comment>
<name>A0ABW2UT42_9BACI</name>
<dbReference type="Proteomes" id="UP001596620">
    <property type="component" value="Unassembled WGS sequence"/>
</dbReference>
<reference evidence="2" key="1">
    <citation type="journal article" date="2019" name="Int. J. Syst. Evol. Microbiol.">
        <title>The Global Catalogue of Microorganisms (GCM) 10K type strain sequencing project: providing services to taxonomists for standard genome sequencing and annotation.</title>
        <authorList>
            <consortium name="The Broad Institute Genomics Platform"/>
            <consortium name="The Broad Institute Genome Sequencing Center for Infectious Disease"/>
            <person name="Wu L."/>
            <person name="Ma J."/>
        </authorList>
    </citation>
    <scope>NUCLEOTIDE SEQUENCE [LARGE SCALE GENOMIC DNA]</scope>
    <source>
        <strain evidence="2">JCM 30234</strain>
    </source>
</reference>
<dbReference type="RefSeq" id="WP_382358602.1">
    <property type="nucleotide sequence ID" value="NZ_JBHTGR010000015.1"/>
</dbReference>
<evidence type="ECO:0000313" key="1">
    <source>
        <dbReference type="EMBL" id="MFC7747082.1"/>
    </source>
</evidence>
<organism evidence="1 2">
    <name type="scientific">Lentibacillus kimchii</name>
    <dbReference type="NCBI Taxonomy" id="1542911"/>
    <lineage>
        <taxon>Bacteria</taxon>
        <taxon>Bacillati</taxon>
        <taxon>Bacillota</taxon>
        <taxon>Bacilli</taxon>
        <taxon>Bacillales</taxon>
        <taxon>Bacillaceae</taxon>
        <taxon>Lentibacillus</taxon>
    </lineage>
</organism>
<dbReference type="EMBL" id="JBHTGR010000015">
    <property type="protein sequence ID" value="MFC7747082.1"/>
    <property type="molecule type" value="Genomic_DNA"/>
</dbReference>
<evidence type="ECO:0000313" key="2">
    <source>
        <dbReference type="Proteomes" id="UP001596620"/>
    </source>
</evidence>